<evidence type="ECO:0000313" key="1">
    <source>
        <dbReference type="EMBL" id="MYM92416.1"/>
    </source>
</evidence>
<dbReference type="EMBL" id="WWCX01000001">
    <property type="protein sequence ID" value="MYM92416.1"/>
    <property type="molecule type" value="Genomic_DNA"/>
</dbReference>
<sequence>MNITREHFDGDRLSAMDEIAILVLAIQALRASGEAFEHTEDLEKERTFDTAAPVLKFLEATASSLLKAICQGKTKRALLLAKTRSQSAVTLMALLPSVEALAKQEIAIYKDKDTGGKHVGTSVRDLVLEPLKAMLSVWTVNHV</sequence>
<reference evidence="1" key="1">
    <citation type="submission" date="2019-12" db="EMBL/GenBank/DDBJ databases">
        <title>Novel species isolated from a subtropical stream in China.</title>
        <authorList>
            <person name="Lu H."/>
        </authorList>
    </citation>
    <scope>NUCLEOTIDE SEQUENCE [LARGE SCALE GENOMIC DNA]</scope>
    <source>
        <strain evidence="1">FT81W</strain>
    </source>
</reference>
<dbReference type="Proteomes" id="UP000447355">
    <property type="component" value="Unassembled WGS sequence"/>
</dbReference>
<evidence type="ECO:0000313" key="2">
    <source>
        <dbReference type="Proteomes" id="UP000447355"/>
    </source>
</evidence>
<dbReference type="RefSeq" id="WP_161081688.1">
    <property type="nucleotide sequence ID" value="NZ_WWCX01000001.1"/>
</dbReference>
<organism evidence="1 2">
    <name type="scientific">Duganella vulcania</name>
    <dbReference type="NCBI Taxonomy" id="2692166"/>
    <lineage>
        <taxon>Bacteria</taxon>
        <taxon>Pseudomonadati</taxon>
        <taxon>Pseudomonadota</taxon>
        <taxon>Betaproteobacteria</taxon>
        <taxon>Burkholderiales</taxon>
        <taxon>Oxalobacteraceae</taxon>
        <taxon>Telluria group</taxon>
        <taxon>Duganella</taxon>
    </lineage>
</organism>
<proteinExistence type="predicted"/>
<protein>
    <submittedName>
        <fullName evidence="1">Uncharacterized protein</fullName>
    </submittedName>
</protein>
<comment type="caution">
    <text evidence="1">The sequence shown here is derived from an EMBL/GenBank/DDBJ whole genome shotgun (WGS) entry which is preliminary data.</text>
</comment>
<gene>
    <name evidence="1" type="ORF">GTP90_00915</name>
</gene>
<name>A0A845GGN9_9BURK</name>
<dbReference type="AlphaFoldDB" id="A0A845GGN9"/>
<accession>A0A845GGN9</accession>